<reference evidence="1" key="1">
    <citation type="submission" date="2023-07" db="EMBL/GenBank/DDBJ databases">
        <title>Two novel species in the genus Flavivirga.</title>
        <authorList>
            <person name="Kwon K."/>
        </authorList>
    </citation>
    <scope>NUCLEOTIDE SEQUENCE</scope>
    <source>
        <strain evidence="1">KCTC 52353</strain>
    </source>
</reference>
<dbReference type="PROSITE" id="PS51257">
    <property type="entry name" value="PROKAR_LIPOPROTEIN"/>
    <property type="match status" value="1"/>
</dbReference>
<dbReference type="Proteomes" id="UP001176883">
    <property type="component" value="Unassembled WGS sequence"/>
</dbReference>
<protein>
    <recommendedName>
        <fullName evidence="3">CHRD domain-containing protein</fullName>
    </recommendedName>
</protein>
<comment type="caution">
    <text evidence="1">The sequence shown here is derived from an EMBL/GenBank/DDBJ whole genome shotgun (WGS) entry which is preliminary data.</text>
</comment>
<evidence type="ECO:0000313" key="1">
    <source>
        <dbReference type="EMBL" id="MDO5971543.1"/>
    </source>
</evidence>
<evidence type="ECO:0008006" key="3">
    <source>
        <dbReference type="Google" id="ProtNLM"/>
    </source>
</evidence>
<sequence length="258" mass="29264">MNRSNYYFISIALISLIGFLSCQKDSFPEPETTPLVYSFNIPNKIHFKLSQQSENSSSKIPYSNSLNIKNIGNDIISANYAIFAFKNNSKNYNNLAFIKEDSISNLVKNDTTSSISLHQSNTLFSKENTIISVLNFNEENKDHPFNGLFRGELNVFNVTETDTTFLRSITCTGVVDYLGEFNLFTQDEDEENIVYIKGNFNSDYYISGKIINNEGASLSQLVNIETQLLKLIDKNTIEGSIKFTENSEERILKVSLTR</sequence>
<gene>
    <name evidence="1" type="ORF">Q4Q35_17200</name>
</gene>
<name>A0ABT8WES1_9FLAO</name>
<accession>A0ABT8WES1</accession>
<evidence type="ECO:0000313" key="2">
    <source>
        <dbReference type="Proteomes" id="UP001176883"/>
    </source>
</evidence>
<proteinExistence type="predicted"/>
<dbReference type="EMBL" id="JAUOEK010000161">
    <property type="protein sequence ID" value="MDO5971543.1"/>
    <property type="molecule type" value="Genomic_DNA"/>
</dbReference>
<organism evidence="1 2">
    <name type="scientific">Flavivirga aquimarina</name>
    <dbReference type="NCBI Taxonomy" id="2027862"/>
    <lineage>
        <taxon>Bacteria</taxon>
        <taxon>Pseudomonadati</taxon>
        <taxon>Bacteroidota</taxon>
        <taxon>Flavobacteriia</taxon>
        <taxon>Flavobacteriales</taxon>
        <taxon>Flavobacteriaceae</taxon>
        <taxon>Flavivirga</taxon>
    </lineage>
</organism>
<keyword evidence="2" id="KW-1185">Reference proteome</keyword>
<dbReference type="RefSeq" id="WP_303279258.1">
    <property type="nucleotide sequence ID" value="NZ_JAUOEK010000161.1"/>
</dbReference>